<dbReference type="PANTHER" id="PTHR42739">
    <property type="entry name" value="MALATE SYNTHASE G"/>
    <property type="match status" value="1"/>
</dbReference>
<dbReference type="PANTHER" id="PTHR42739:SF1">
    <property type="entry name" value="MALATE SYNTHASE G"/>
    <property type="match status" value="1"/>
</dbReference>
<accession>A0A7U9J8Q8</accession>
<dbReference type="InterPro" id="IPR006253">
    <property type="entry name" value="Malate_synthG"/>
</dbReference>
<organism evidence="2 3">
    <name type="scientific">Geobacillus thermopakistaniensis (strain MAS1)</name>
    <dbReference type="NCBI Taxonomy" id="1408282"/>
    <lineage>
        <taxon>Bacteria</taxon>
        <taxon>Bacillati</taxon>
        <taxon>Bacillota</taxon>
        <taxon>Bacilli</taxon>
        <taxon>Bacillales</taxon>
        <taxon>Anoxybacillaceae</taxon>
        <taxon>Geobacillus</taxon>
    </lineage>
</organism>
<dbReference type="GO" id="GO:0005829">
    <property type="term" value="C:cytosol"/>
    <property type="evidence" value="ECO:0007669"/>
    <property type="project" value="TreeGrafter"/>
</dbReference>
<evidence type="ECO:0000313" key="2">
    <source>
        <dbReference type="EMBL" id="ESU70971.1"/>
    </source>
</evidence>
<dbReference type="GO" id="GO:0009436">
    <property type="term" value="P:glyoxylate catabolic process"/>
    <property type="evidence" value="ECO:0007669"/>
    <property type="project" value="TreeGrafter"/>
</dbReference>
<evidence type="ECO:0000313" key="3">
    <source>
        <dbReference type="Proteomes" id="UP000018339"/>
    </source>
</evidence>
<dbReference type="Proteomes" id="UP000018339">
    <property type="component" value="Unassembled WGS sequence"/>
</dbReference>
<dbReference type="GO" id="GO:0000287">
    <property type="term" value="F:magnesium ion binding"/>
    <property type="evidence" value="ECO:0007669"/>
    <property type="project" value="TreeGrafter"/>
</dbReference>
<dbReference type="InterPro" id="IPR048356">
    <property type="entry name" value="MS_N"/>
</dbReference>
<evidence type="ECO:0000259" key="1">
    <source>
        <dbReference type="Pfam" id="PF20656"/>
    </source>
</evidence>
<name>A0A7U9J8Q8_GEOTM</name>
<dbReference type="InterPro" id="IPR046363">
    <property type="entry name" value="MS_N_TIM-barrel_dom"/>
</dbReference>
<dbReference type="InterPro" id="IPR011076">
    <property type="entry name" value="Malate_synth_sf"/>
</dbReference>
<dbReference type="RefSeq" id="WP_023634473.1">
    <property type="nucleotide sequence ID" value="NZ_AYSF01000085.1"/>
</dbReference>
<protein>
    <recommendedName>
        <fullName evidence="1">Malate synthase N-terminal domain-containing protein</fullName>
    </recommendedName>
</protein>
<comment type="caution">
    <text evidence="2">The sequence shown here is derived from an EMBL/GenBank/DDBJ whole genome shotgun (WGS) entry which is preliminary data.</text>
</comment>
<keyword evidence="3" id="KW-1185">Reference proteome</keyword>
<gene>
    <name evidence="2" type="ORF">T260_16030</name>
</gene>
<dbReference type="SUPFAM" id="SSF51645">
    <property type="entry name" value="Malate synthase G"/>
    <property type="match status" value="1"/>
</dbReference>
<reference evidence="2 3" key="1">
    <citation type="journal article" date="2014" name="Genome Announc.">
        <title>Draft Genome Sequence of Geobacillus thermopakistaniensis Strain MAS1.</title>
        <authorList>
            <person name="Siddiqui M.A."/>
            <person name="Rashid N."/>
            <person name="Ayyampalayam S."/>
            <person name="Whitman W.B."/>
        </authorList>
    </citation>
    <scope>NUCLEOTIDE SEQUENCE [LARGE SCALE GENOMIC DNA]</scope>
    <source>
        <strain evidence="2 3">MAS1</strain>
    </source>
</reference>
<dbReference type="GO" id="GO:0006097">
    <property type="term" value="P:glyoxylate cycle"/>
    <property type="evidence" value="ECO:0007669"/>
    <property type="project" value="InterPro"/>
</dbReference>
<feature type="domain" description="Malate synthase N-terminal" evidence="1">
    <location>
        <begin position="16"/>
        <end position="58"/>
    </location>
</feature>
<sequence length="63" mass="7335">MGEYVQKGNIQVAKVLYDFVNEELLPNSGLDQDKFWSDFGALISDLTPRNKELLARRDFRLLF</sequence>
<dbReference type="EMBL" id="AYSF01000085">
    <property type="protein sequence ID" value="ESU70971.1"/>
    <property type="molecule type" value="Genomic_DNA"/>
</dbReference>
<dbReference type="Gene3D" id="3.20.20.360">
    <property type="entry name" value="Malate synthase, domain 3"/>
    <property type="match status" value="1"/>
</dbReference>
<dbReference type="GO" id="GO:0004474">
    <property type="term" value="F:malate synthase activity"/>
    <property type="evidence" value="ECO:0007669"/>
    <property type="project" value="InterPro"/>
</dbReference>
<dbReference type="Pfam" id="PF20656">
    <property type="entry name" value="MS_N"/>
    <property type="match status" value="1"/>
</dbReference>
<dbReference type="AlphaFoldDB" id="A0A7U9J8Q8"/>
<proteinExistence type="predicted"/>